<evidence type="ECO:0000313" key="1">
    <source>
        <dbReference type="EMBL" id="WAR07034.1"/>
    </source>
</evidence>
<evidence type="ECO:0000313" key="2">
    <source>
        <dbReference type="Proteomes" id="UP001164746"/>
    </source>
</evidence>
<sequence length="875" mass="100435">MSQPNLNARREVIPTWRVYPRAHYYRRRLLDLFPRFKRVIGAFPSSFHNTGNLQYLEKLTTIYDMTLEINVIGNEPLLLDNILVDPVPLKEETFAVIDPAGVKISVCFIKWPSIDEHFEKILNQAIDRLKTTRKSGICGSFFFLNVENEATTEQQFLLKTFILGKIEDKEHCHVVFDNDGVKVADEISKYLEQDICIGFHKIYDHLRWFYPADKRSSGSPLADLEQFIKCHPMHSTMFGFLQDALKHDSDDVEEMETESELEQAQTDKSSVLTESAMQKLARMYKCNVVHNFILQKYPLSTQVCNLMLEEAEFEKRFKESVSENTKSFMMKAADQVLQAKGKPLMHRTLLKKGSKRTFKEKEIRYDWLVDKVVADISKLVFDVEKSLESALRYVEIVRKMAYEVEGYLQQADENFHLASKAPDVSQELRKALLKLSNVYAVGTMYDEFAVYVRSQTLESGGEPMTEDRSYYNAIEREIRSLIKEHNYVHSYTVKIVTKELQSFVLVQHEHGKTIHSPWPDQQARSDLRQGTLGGFAVDEANKLYALTCAHVVNNPNNTNSVFVHESGAILRLLGECDPQFSLLDNEMRIDFAAVKVEESIEPNCIRFLKDEDGMYRVWKVFTGCSEDLRRQQVYKFGGRTQLTCGLIVCVDWELASPNLPGQQNPVASSIVIDTMPGSGEHVRFAEEGDSGAVACMMQLLSNAMYRDNRQARNIRNCTDARDTDNAQMTAIQHLATQTLRRSRRKTIIKKRSMLITSNVHAATDTALSLATDRQTHTFRATSLEGAASWYNMNGISVSARRRSAHAIFVRSRFMADRIGRFRYTITHVNTLPTALQHVVNRRMAPRMIRSPSERFTEDSYRSAPEVRFPSDMFFD</sequence>
<reference evidence="1" key="1">
    <citation type="submission" date="2022-11" db="EMBL/GenBank/DDBJ databases">
        <title>Centuries of genome instability and evolution in soft-shell clam transmissible cancer (bioRxiv).</title>
        <authorList>
            <person name="Hart S.F.M."/>
            <person name="Yonemitsu M.A."/>
            <person name="Giersch R.M."/>
            <person name="Beal B.F."/>
            <person name="Arriagada G."/>
            <person name="Davis B.W."/>
            <person name="Ostrander E.A."/>
            <person name="Goff S.P."/>
            <person name="Metzger M.J."/>
        </authorList>
    </citation>
    <scope>NUCLEOTIDE SEQUENCE</scope>
    <source>
        <strain evidence="1">MELC-2E11</strain>
        <tissue evidence="1">Siphon/mantle</tissue>
    </source>
</reference>
<dbReference type="Proteomes" id="UP001164746">
    <property type="component" value="Chromosome 6"/>
</dbReference>
<accession>A0ABY7ECZ1</accession>
<proteinExistence type="predicted"/>
<protein>
    <submittedName>
        <fullName evidence="1">Uncharacterized protein</fullName>
    </submittedName>
</protein>
<keyword evidence="2" id="KW-1185">Reference proteome</keyword>
<organism evidence="1 2">
    <name type="scientific">Mya arenaria</name>
    <name type="common">Soft-shell clam</name>
    <dbReference type="NCBI Taxonomy" id="6604"/>
    <lineage>
        <taxon>Eukaryota</taxon>
        <taxon>Metazoa</taxon>
        <taxon>Spiralia</taxon>
        <taxon>Lophotrochozoa</taxon>
        <taxon>Mollusca</taxon>
        <taxon>Bivalvia</taxon>
        <taxon>Autobranchia</taxon>
        <taxon>Heteroconchia</taxon>
        <taxon>Euheterodonta</taxon>
        <taxon>Imparidentia</taxon>
        <taxon>Neoheterodontei</taxon>
        <taxon>Myida</taxon>
        <taxon>Myoidea</taxon>
        <taxon>Myidae</taxon>
        <taxon>Mya</taxon>
    </lineage>
</organism>
<gene>
    <name evidence="1" type="ORF">MAR_016992</name>
</gene>
<dbReference type="EMBL" id="CP111017">
    <property type="protein sequence ID" value="WAR07034.1"/>
    <property type="molecule type" value="Genomic_DNA"/>
</dbReference>
<name>A0ABY7ECZ1_MYAAR</name>